<sequence>MRRSIAYALIAVILLDLFLCSYVDAWGSYKRKYGTKTRSRNRNRNRATARKSSNARRRNGLTRASIAERLRRWKLSMAKKEVVTTTTPANPILPTIHPYGKYCTDGPLVDVSDGALWKHLMEIDSGSKIKTPDLAKIHLTNDTLIDPKAKCAGVGQNKAPVYKYSKSAVEIHFPSISTVKRIEMKVCQENSGPKGAFYVSTPRQISLSYFNQKDQWIARTKSGSYLTYTLPKPKRLKGTTSGYIQPADYIRRWPNSQHVTLKVALTTRAIRVSVNRYWGRQPWLQLRILGCSHADQFEYLDPEYDYGDYGANYEDKEDEVEAYDVQSGEDEGIMNYYDVDLDGETPEL</sequence>
<dbReference type="RefSeq" id="XP_014673485.1">
    <property type="nucleotide sequence ID" value="XM_014817999.1"/>
</dbReference>
<evidence type="ECO:0000256" key="2">
    <source>
        <dbReference type="SAM" id="SignalP"/>
    </source>
</evidence>
<dbReference type="GeneID" id="106813779"/>
<reference evidence="4" key="1">
    <citation type="submission" date="2025-08" db="UniProtKB">
        <authorList>
            <consortium name="RefSeq"/>
        </authorList>
    </citation>
    <scope>IDENTIFICATION</scope>
</reference>
<protein>
    <submittedName>
        <fullName evidence="4">Uncharacterized protein LOC106813779</fullName>
    </submittedName>
</protein>
<evidence type="ECO:0000313" key="4">
    <source>
        <dbReference type="RefSeq" id="XP_014673485.1"/>
    </source>
</evidence>
<proteinExistence type="predicted"/>
<organism evidence="3 4">
    <name type="scientific">Priapulus caudatus</name>
    <name type="common">Priapulid worm</name>
    <dbReference type="NCBI Taxonomy" id="37621"/>
    <lineage>
        <taxon>Eukaryota</taxon>
        <taxon>Metazoa</taxon>
        <taxon>Ecdysozoa</taxon>
        <taxon>Scalidophora</taxon>
        <taxon>Priapulida</taxon>
        <taxon>Priapulimorpha</taxon>
        <taxon>Priapulimorphida</taxon>
        <taxon>Priapulidae</taxon>
        <taxon>Priapulus</taxon>
    </lineage>
</organism>
<feature type="region of interest" description="Disordered" evidence="1">
    <location>
        <begin position="35"/>
        <end position="61"/>
    </location>
</feature>
<name>A0ABM1EMR4_PRICU</name>
<gene>
    <name evidence="4" type="primary">LOC106813779</name>
</gene>
<keyword evidence="2" id="KW-0732">Signal</keyword>
<feature type="signal peptide" evidence="2">
    <location>
        <begin position="1"/>
        <end position="25"/>
    </location>
</feature>
<accession>A0ABM1EMR4</accession>
<feature type="compositionally biased region" description="Basic residues" evidence="1">
    <location>
        <begin position="35"/>
        <end position="60"/>
    </location>
</feature>
<evidence type="ECO:0000256" key="1">
    <source>
        <dbReference type="SAM" id="MobiDB-lite"/>
    </source>
</evidence>
<keyword evidence="3" id="KW-1185">Reference proteome</keyword>
<evidence type="ECO:0000313" key="3">
    <source>
        <dbReference type="Proteomes" id="UP000695022"/>
    </source>
</evidence>
<feature type="chain" id="PRO_5046687078" evidence="2">
    <location>
        <begin position="26"/>
        <end position="348"/>
    </location>
</feature>
<dbReference type="Proteomes" id="UP000695022">
    <property type="component" value="Unplaced"/>
</dbReference>